<protein>
    <recommendedName>
        <fullName evidence="2">Ubiquitin-like domain-containing protein</fullName>
    </recommendedName>
</protein>
<feature type="region of interest" description="Disordered" evidence="1">
    <location>
        <begin position="18"/>
        <end position="200"/>
    </location>
</feature>
<dbReference type="AlphaFoldDB" id="A0A4U7L0Q5"/>
<feature type="compositionally biased region" description="Low complexity" evidence="1">
    <location>
        <begin position="216"/>
        <end position="239"/>
    </location>
</feature>
<feature type="compositionally biased region" description="Basic and acidic residues" evidence="1">
    <location>
        <begin position="289"/>
        <end position="329"/>
    </location>
</feature>
<organism evidence="3 4">
    <name type="scientific">Sporisorium graminicola</name>
    <dbReference type="NCBI Taxonomy" id="280036"/>
    <lineage>
        <taxon>Eukaryota</taxon>
        <taxon>Fungi</taxon>
        <taxon>Dikarya</taxon>
        <taxon>Basidiomycota</taxon>
        <taxon>Ustilaginomycotina</taxon>
        <taxon>Ustilaginomycetes</taxon>
        <taxon>Ustilaginales</taxon>
        <taxon>Ustilaginaceae</taxon>
        <taxon>Sporisorium</taxon>
    </lineage>
</organism>
<dbReference type="OrthoDB" id="3365399at2759"/>
<dbReference type="PROSITE" id="PS50053">
    <property type="entry name" value="UBIQUITIN_2"/>
    <property type="match status" value="1"/>
</dbReference>
<evidence type="ECO:0000256" key="1">
    <source>
        <dbReference type="SAM" id="MobiDB-lite"/>
    </source>
</evidence>
<name>A0A4U7L0Q5_9BASI</name>
<dbReference type="Pfam" id="PF11976">
    <property type="entry name" value="Rad60-SLD"/>
    <property type="match status" value="1"/>
</dbReference>
<feature type="compositionally biased region" description="Acidic residues" evidence="1">
    <location>
        <begin position="72"/>
        <end position="85"/>
    </location>
</feature>
<dbReference type="RefSeq" id="XP_029742698.1">
    <property type="nucleotide sequence ID" value="XM_029881312.1"/>
</dbReference>
<feature type="region of interest" description="Disordered" evidence="1">
    <location>
        <begin position="214"/>
        <end position="450"/>
    </location>
</feature>
<proteinExistence type="predicted"/>
<reference evidence="3 4" key="1">
    <citation type="submission" date="2019-05" db="EMBL/GenBank/DDBJ databases">
        <title>Sporisorium graminicola CBS 10092 draft sequencing and annotation.</title>
        <authorList>
            <person name="Solano-Gonzalez S."/>
            <person name="Caddick M.X."/>
            <person name="Darby A."/>
        </authorList>
    </citation>
    <scope>NUCLEOTIDE SEQUENCE [LARGE SCALE GENOMIC DNA]</scope>
    <source>
        <strain evidence="3 4">CBS 10092</strain>
    </source>
</reference>
<feature type="compositionally biased region" description="Basic residues" evidence="1">
    <location>
        <begin position="106"/>
        <end position="118"/>
    </location>
</feature>
<sequence>MDDDVDFFTRKPMANRFKSKQKAKLLSKAAASTSNGITQRTASTAAASSSQYAASAQQVGDVDSPDVAVDVDVLEDEDEDEDGDENAALSNSDADIPSDDSDASAKRRAKRRKKRHAKTLPAWASQGNHVRPSQEPSSSSSSAVFLDAETGTDGNTSSRLGPDKRAATGSTSANANGSGNGRARGVSLTPPPPISPEKLYLAHELVNRTMASKFGTSTASATTWASSAPALSSSNDSASGPRRATRRMRNSATPSFGQDVAAAGSSTVLSPTAATRDDDDDDANGQVHWDPDLARLMRGENARHIREQARREQQEREEKRKQRELERIRQQPSSLPGSSSQRSTHFGRTQSAPQTTIQARSSAANGGNESDDSVEFVARPGRKASTPPCRTRSNTNTRAGAATQTAAAPKNDAIVVIDSDSDDDQESSKGNGTTAGAAAHDPSPSSPPAIEAAGETLALSLQSKVGSISVTVTPTTLLCRIIQHFHDKKLDSSVKVESMRIMFDGFAYKPDQTVGDMDVEDGDQIELSWP</sequence>
<feature type="compositionally biased region" description="Polar residues" evidence="1">
    <location>
        <begin position="344"/>
        <end position="368"/>
    </location>
</feature>
<dbReference type="CDD" id="cd01763">
    <property type="entry name" value="Ubl_SUMO_like"/>
    <property type="match status" value="1"/>
</dbReference>
<dbReference type="InterPro" id="IPR000626">
    <property type="entry name" value="Ubiquitin-like_dom"/>
</dbReference>
<evidence type="ECO:0000313" key="3">
    <source>
        <dbReference type="EMBL" id="TKY90713.1"/>
    </source>
</evidence>
<feature type="compositionally biased region" description="Low complexity" evidence="1">
    <location>
        <begin position="394"/>
        <end position="413"/>
    </location>
</feature>
<feature type="compositionally biased region" description="Polar residues" evidence="1">
    <location>
        <begin position="264"/>
        <end position="273"/>
    </location>
</feature>
<keyword evidence="4" id="KW-1185">Reference proteome</keyword>
<evidence type="ECO:0000313" key="4">
    <source>
        <dbReference type="Proteomes" id="UP000306050"/>
    </source>
</evidence>
<dbReference type="KEGG" id="sgra:EX895_000711"/>
<dbReference type="Gene3D" id="3.10.20.90">
    <property type="entry name" value="Phosphatidylinositol 3-kinase Catalytic Subunit, Chain A, domain 1"/>
    <property type="match status" value="1"/>
</dbReference>
<dbReference type="GeneID" id="40723606"/>
<feature type="compositionally biased region" description="Low complexity" evidence="1">
    <location>
        <begin position="330"/>
        <end position="343"/>
    </location>
</feature>
<feature type="compositionally biased region" description="Low complexity" evidence="1">
    <location>
        <begin position="26"/>
        <end position="71"/>
    </location>
</feature>
<feature type="domain" description="Ubiquitin-like" evidence="2">
    <location>
        <begin position="457"/>
        <end position="527"/>
    </location>
</feature>
<dbReference type="EMBL" id="SRRM01000002">
    <property type="protein sequence ID" value="TKY90713.1"/>
    <property type="molecule type" value="Genomic_DNA"/>
</dbReference>
<evidence type="ECO:0000259" key="2">
    <source>
        <dbReference type="PROSITE" id="PS50053"/>
    </source>
</evidence>
<dbReference type="InterPro" id="IPR022617">
    <property type="entry name" value="Rad60/SUMO-like_dom"/>
</dbReference>
<dbReference type="SUPFAM" id="SSF54236">
    <property type="entry name" value="Ubiquitin-like"/>
    <property type="match status" value="1"/>
</dbReference>
<comment type="caution">
    <text evidence="3">The sequence shown here is derived from an EMBL/GenBank/DDBJ whole genome shotgun (WGS) entry which is preliminary data.</text>
</comment>
<accession>A0A4U7L0Q5</accession>
<dbReference type="InterPro" id="IPR029071">
    <property type="entry name" value="Ubiquitin-like_domsf"/>
</dbReference>
<gene>
    <name evidence="3" type="ORF">EX895_000711</name>
</gene>
<feature type="compositionally biased region" description="Low complexity" evidence="1">
    <location>
        <begin position="167"/>
        <end position="185"/>
    </location>
</feature>
<dbReference type="Proteomes" id="UP000306050">
    <property type="component" value="Chromosome SGRAM_1"/>
</dbReference>